<protein>
    <submittedName>
        <fullName evidence="2">Uncharacterized protein</fullName>
    </submittedName>
</protein>
<organism evidence="2 3">
    <name type="scientific">Trichinella nativa</name>
    <dbReference type="NCBI Taxonomy" id="6335"/>
    <lineage>
        <taxon>Eukaryota</taxon>
        <taxon>Metazoa</taxon>
        <taxon>Ecdysozoa</taxon>
        <taxon>Nematoda</taxon>
        <taxon>Enoplea</taxon>
        <taxon>Dorylaimia</taxon>
        <taxon>Trichinellida</taxon>
        <taxon>Trichinellidae</taxon>
        <taxon>Trichinella</taxon>
    </lineage>
</organism>
<proteinExistence type="predicted"/>
<evidence type="ECO:0000313" key="3">
    <source>
        <dbReference type="Proteomes" id="UP000054721"/>
    </source>
</evidence>
<accession>A0A0V1L8T9</accession>
<comment type="caution">
    <text evidence="2">The sequence shown here is derived from an EMBL/GenBank/DDBJ whole genome shotgun (WGS) entry which is preliminary data.</text>
</comment>
<name>A0A0V1L8T9_9BILA</name>
<evidence type="ECO:0000256" key="1">
    <source>
        <dbReference type="SAM" id="MobiDB-lite"/>
    </source>
</evidence>
<dbReference type="OrthoDB" id="5919279at2759"/>
<evidence type="ECO:0000313" key="2">
    <source>
        <dbReference type="EMBL" id="KRZ55882.1"/>
    </source>
</evidence>
<dbReference type="EMBL" id="JYDW01000105">
    <property type="protein sequence ID" value="KRZ55882.1"/>
    <property type="molecule type" value="Genomic_DNA"/>
</dbReference>
<sequence length="171" mass="18606">MKILVFNPRDEVGDDEATSADRTEAPAGCHHSTVTNAFSALDAQYAEARRAQVALEDALPDGEALEATLREWHELSIEVFETRNQVGIFLKEKGNGPAVNRRQTANLTPVAEQSSIHQRGLSDITKVLHLRSCLSGSSLKAIGGVTICAENYRARRIQGLPGGREVQTLKT</sequence>
<dbReference type="Proteomes" id="UP000054721">
    <property type="component" value="Unassembled WGS sequence"/>
</dbReference>
<gene>
    <name evidence="2" type="ORF">T02_9055</name>
</gene>
<keyword evidence="3" id="KW-1185">Reference proteome</keyword>
<reference evidence="2 3" key="1">
    <citation type="submission" date="2015-05" db="EMBL/GenBank/DDBJ databases">
        <title>Evolution of Trichinella species and genotypes.</title>
        <authorList>
            <person name="Korhonen P.K."/>
            <person name="Edoardo P."/>
            <person name="Giuseppe L.R."/>
            <person name="Gasser R.B."/>
        </authorList>
    </citation>
    <scope>NUCLEOTIDE SEQUENCE [LARGE SCALE GENOMIC DNA]</scope>
    <source>
        <strain evidence="2">ISS10</strain>
    </source>
</reference>
<feature type="region of interest" description="Disordered" evidence="1">
    <location>
        <begin position="6"/>
        <end position="28"/>
    </location>
</feature>
<dbReference type="AlphaFoldDB" id="A0A0V1L8T9"/>